<dbReference type="SMART" id="SM00219">
    <property type="entry name" value="TyrKc"/>
    <property type="match status" value="1"/>
</dbReference>
<dbReference type="InterPro" id="IPR011009">
    <property type="entry name" value="Kinase-like_dom_sf"/>
</dbReference>
<dbReference type="GO" id="GO:0046872">
    <property type="term" value="F:metal ion binding"/>
    <property type="evidence" value="ECO:0007669"/>
    <property type="project" value="UniProtKB-KW"/>
</dbReference>
<keyword evidence="4" id="KW-0067">ATP-binding</keyword>
<keyword evidence="8" id="KW-0808">Transferase</keyword>
<dbReference type="AlphaFoldDB" id="A0AAV3ZN72"/>
<sequence>MQPKIFVMMMTIVNRNLMITDALQNVPYSDDAIRKFRKVVDVAVKTLKPGTMSSEAFLKEAKIMHKLTHHRLVQLVAVVSVTEPFFIITELMVNGSLLEFLHSEKGKELKLPHLIEMNEQIAEGMAYVESQNNIHRDLRAANILVGEHYDVKIADFGLARILEDEIYGAQQNTKFPVKWTAPEAAILHQFSIKSDVWSFGVLMYEIVTLGRTPYPGMSGHEVLRMIERGGRMDKPRGPPEVPDKYYDMMLKCWNQKPEDRPTFESLYHFFSDYSVNIEDQYKDVDTS</sequence>
<keyword evidence="3" id="KW-0547">Nucleotide-binding</keyword>
<protein>
    <submittedName>
        <fullName evidence="8">Tyrosine-protein kinase</fullName>
    </submittedName>
</protein>
<evidence type="ECO:0000313" key="8">
    <source>
        <dbReference type="EMBL" id="GFN96748.1"/>
    </source>
</evidence>
<evidence type="ECO:0000256" key="5">
    <source>
        <dbReference type="PIRSR" id="PIRSR000615-1"/>
    </source>
</evidence>
<evidence type="ECO:0000256" key="4">
    <source>
        <dbReference type="ARBA" id="ARBA00022840"/>
    </source>
</evidence>
<gene>
    <name evidence="8" type="ORF">PoB_002325400</name>
</gene>
<dbReference type="PROSITE" id="PS50011">
    <property type="entry name" value="PROTEIN_KINASE_DOM"/>
    <property type="match status" value="1"/>
</dbReference>
<dbReference type="InterPro" id="IPR001245">
    <property type="entry name" value="Ser-Thr/Tyr_kinase_cat_dom"/>
</dbReference>
<dbReference type="EMBL" id="BLXT01002699">
    <property type="protein sequence ID" value="GFN96748.1"/>
    <property type="molecule type" value="Genomic_DNA"/>
</dbReference>
<evidence type="ECO:0000256" key="1">
    <source>
        <dbReference type="ARBA" id="ARBA00022443"/>
    </source>
</evidence>
<evidence type="ECO:0000256" key="2">
    <source>
        <dbReference type="ARBA" id="ARBA00022553"/>
    </source>
</evidence>
<evidence type="ECO:0000259" key="7">
    <source>
        <dbReference type="PROSITE" id="PS50011"/>
    </source>
</evidence>
<feature type="binding site" evidence="6">
    <location>
        <position position="142"/>
    </location>
    <ligand>
        <name>Mg(2+)</name>
        <dbReference type="ChEBI" id="CHEBI:18420"/>
    </ligand>
</feature>
<evidence type="ECO:0000256" key="6">
    <source>
        <dbReference type="PIRSR" id="PIRSR000615-3"/>
    </source>
</evidence>
<dbReference type="FunFam" id="1.10.510.10:FF:000399">
    <property type="entry name" value="Tyrosine-protein kinase"/>
    <property type="match status" value="1"/>
</dbReference>
<keyword evidence="8" id="KW-0418">Kinase</keyword>
<dbReference type="SUPFAM" id="SSF56112">
    <property type="entry name" value="Protein kinase-like (PK-like)"/>
    <property type="match status" value="1"/>
</dbReference>
<dbReference type="GO" id="GO:0004713">
    <property type="term" value="F:protein tyrosine kinase activity"/>
    <property type="evidence" value="ECO:0007669"/>
    <property type="project" value="InterPro"/>
</dbReference>
<dbReference type="InterPro" id="IPR020635">
    <property type="entry name" value="Tyr_kinase_cat_dom"/>
</dbReference>
<keyword evidence="9" id="KW-1185">Reference proteome</keyword>
<comment type="caution">
    <text evidence="8">The sequence shown here is derived from an EMBL/GenBank/DDBJ whole genome shotgun (WGS) entry which is preliminary data.</text>
</comment>
<dbReference type="GO" id="GO:0005524">
    <property type="term" value="F:ATP binding"/>
    <property type="evidence" value="ECO:0007669"/>
    <property type="project" value="UniProtKB-KW"/>
</dbReference>
<dbReference type="Proteomes" id="UP000735302">
    <property type="component" value="Unassembled WGS sequence"/>
</dbReference>
<keyword evidence="6" id="KW-0479">Metal-binding</keyword>
<dbReference type="InterPro" id="IPR000719">
    <property type="entry name" value="Prot_kinase_dom"/>
</dbReference>
<dbReference type="PRINTS" id="PR00109">
    <property type="entry name" value="TYRKINASE"/>
</dbReference>
<dbReference type="Pfam" id="PF07714">
    <property type="entry name" value="PK_Tyr_Ser-Thr"/>
    <property type="match status" value="1"/>
</dbReference>
<dbReference type="PANTHER" id="PTHR24418">
    <property type="entry name" value="TYROSINE-PROTEIN KINASE"/>
    <property type="match status" value="1"/>
</dbReference>
<evidence type="ECO:0000256" key="3">
    <source>
        <dbReference type="ARBA" id="ARBA00022741"/>
    </source>
</evidence>
<dbReference type="PIRSF" id="PIRSF000615">
    <property type="entry name" value="TyrPK_CSF1-R"/>
    <property type="match status" value="1"/>
</dbReference>
<dbReference type="InterPro" id="IPR050198">
    <property type="entry name" value="Non-receptor_tyrosine_kinases"/>
</dbReference>
<accession>A0AAV3ZN72</accession>
<feature type="binding site" evidence="6">
    <location>
        <position position="155"/>
    </location>
    <ligand>
        <name>Mg(2+)</name>
        <dbReference type="ChEBI" id="CHEBI:18420"/>
    </ligand>
</feature>
<reference evidence="8 9" key="1">
    <citation type="journal article" date="2021" name="Elife">
        <title>Chloroplast acquisition without the gene transfer in kleptoplastic sea slugs, Plakobranchus ocellatus.</title>
        <authorList>
            <person name="Maeda T."/>
            <person name="Takahashi S."/>
            <person name="Yoshida T."/>
            <person name="Shimamura S."/>
            <person name="Takaki Y."/>
            <person name="Nagai Y."/>
            <person name="Toyoda A."/>
            <person name="Suzuki Y."/>
            <person name="Arimoto A."/>
            <person name="Ishii H."/>
            <person name="Satoh N."/>
            <person name="Nishiyama T."/>
            <person name="Hasebe M."/>
            <person name="Maruyama T."/>
            <person name="Minagawa J."/>
            <person name="Obokata J."/>
            <person name="Shigenobu S."/>
        </authorList>
    </citation>
    <scope>NUCLEOTIDE SEQUENCE [LARGE SCALE GENOMIC DNA]</scope>
</reference>
<evidence type="ECO:0000313" key="9">
    <source>
        <dbReference type="Proteomes" id="UP000735302"/>
    </source>
</evidence>
<keyword evidence="6" id="KW-0460">Magnesium</keyword>
<feature type="domain" description="Protein kinase" evidence="7">
    <location>
        <begin position="1"/>
        <end position="270"/>
    </location>
</feature>
<name>A0AAV3ZN72_9GAST</name>
<dbReference type="Gene3D" id="1.10.510.10">
    <property type="entry name" value="Transferase(Phosphotransferase) domain 1"/>
    <property type="match status" value="1"/>
</dbReference>
<keyword evidence="2" id="KW-0597">Phosphoprotein</keyword>
<organism evidence="8 9">
    <name type="scientific">Plakobranchus ocellatus</name>
    <dbReference type="NCBI Taxonomy" id="259542"/>
    <lineage>
        <taxon>Eukaryota</taxon>
        <taxon>Metazoa</taxon>
        <taxon>Spiralia</taxon>
        <taxon>Lophotrochozoa</taxon>
        <taxon>Mollusca</taxon>
        <taxon>Gastropoda</taxon>
        <taxon>Heterobranchia</taxon>
        <taxon>Euthyneura</taxon>
        <taxon>Panpulmonata</taxon>
        <taxon>Sacoglossa</taxon>
        <taxon>Placobranchoidea</taxon>
        <taxon>Plakobranchidae</taxon>
        <taxon>Plakobranchus</taxon>
    </lineage>
</organism>
<keyword evidence="1" id="KW-0728">SH3 domain</keyword>
<proteinExistence type="predicted"/>
<feature type="active site" description="Proton acceptor" evidence="5">
    <location>
        <position position="137"/>
    </location>
</feature>